<dbReference type="EMBL" id="KK852555">
    <property type="protein sequence ID" value="KDR21445.1"/>
    <property type="molecule type" value="Genomic_DNA"/>
</dbReference>
<gene>
    <name evidence="1" type="ORF">L798_04147</name>
</gene>
<name>A0A067RLE8_ZOONE</name>
<evidence type="ECO:0000313" key="1">
    <source>
        <dbReference type="EMBL" id="KDR21445.1"/>
    </source>
</evidence>
<reference evidence="1 2" key="1">
    <citation type="journal article" date="2014" name="Nat. Commun.">
        <title>Molecular traces of alternative social organization in a termite genome.</title>
        <authorList>
            <person name="Terrapon N."/>
            <person name="Li C."/>
            <person name="Robertson H.M."/>
            <person name="Ji L."/>
            <person name="Meng X."/>
            <person name="Booth W."/>
            <person name="Chen Z."/>
            <person name="Childers C.P."/>
            <person name="Glastad K.M."/>
            <person name="Gokhale K."/>
            <person name="Gowin J."/>
            <person name="Gronenberg W."/>
            <person name="Hermansen R.A."/>
            <person name="Hu H."/>
            <person name="Hunt B.G."/>
            <person name="Huylmans A.K."/>
            <person name="Khalil S.M."/>
            <person name="Mitchell R.D."/>
            <person name="Munoz-Torres M.C."/>
            <person name="Mustard J.A."/>
            <person name="Pan H."/>
            <person name="Reese J.T."/>
            <person name="Scharf M.E."/>
            <person name="Sun F."/>
            <person name="Vogel H."/>
            <person name="Xiao J."/>
            <person name="Yang W."/>
            <person name="Yang Z."/>
            <person name="Yang Z."/>
            <person name="Zhou J."/>
            <person name="Zhu J."/>
            <person name="Brent C.S."/>
            <person name="Elsik C.G."/>
            <person name="Goodisman M.A."/>
            <person name="Liberles D.A."/>
            <person name="Roe R.M."/>
            <person name="Vargo E.L."/>
            <person name="Vilcinskas A."/>
            <person name="Wang J."/>
            <person name="Bornberg-Bauer E."/>
            <person name="Korb J."/>
            <person name="Zhang G."/>
            <person name="Liebig J."/>
        </authorList>
    </citation>
    <scope>NUCLEOTIDE SEQUENCE [LARGE SCALE GENOMIC DNA]</scope>
    <source>
        <tissue evidence="1">Whole organism</tissue>
    </source>
</reference>
<protein>
    <submittedName>
        <fullName evidence="1">Uncharacterized protein</fullName>
    </submittedName>
</protein>
<dbReference type="Proteomes" id="UP000027135">
    <property type="component" value="Unassembled WGS sequence"/>
</dbReference>
<dbReference type="AlphaFoldDB" id="A0A067RLE8"/>
<organism evidence="1 2">
    <name type="scientific">Zootermopsis nevadensis</name>
    <name type="common">Dampwood termite</name>
    <dbReference type="NCBI Taxonomy" id="136037"/>
    <lineage>
        <taxon>Eukaryota</taxon>
        <taxon>Metazoa</taxon>
        <taxon>Ecdysozoa</taxon>
        <taxon>Arthropoda</taxon>
        <taxon>Hexapoda</taxon>
        <taxon>Insecta</taxon>
        <taxon>Pterygota</taxon>
        <taxon>Neoptera</taxon>
        <taxon>Polyneoptera</taxon>
        <taxon>Dictyoptera</taxon>
        <taxon>Blattodea</taxon>
        <taxon>Blattoidea</taxon>
        <taxon>Termitoidae</taxon>
        <taxon>Termopsidae</taxon>
        <taxon>Zootermopsis</taxon>
    </lineage>
</organism>
<evidence type="ECO:0000313" key="2">
    <source>
        <dbReference type="Proteomes" id="UP000027135"/>
    </source>
</evidence>
<dbReference type="InParanoid" id="A0A067RLE8"/>
<sequence length="100" mass="11210">MVEIPAVAILVHFRGLQRTASSTVTTVARPNTLALRECLHSSKLSSCAELSSMNIKLHTEPETSCFKIQKQLWPPELKLHAHGQQKPTTVHSFLMTLHLR</sequence>
<accession>A0A067RLE8</accession>
<proteinExistence type="predicted"/>
<keyword evidence="2" id="KW-1185">Reference proteome</keyword>